<dbReference type="GO" id="GO:0008168">
    <property type="term" value="F:methyltransferase activity"/>
    <property type="evidence" value="ECO:0007669"/>
    <property type="project" value="UniProtKB-KW"/>
</dbReference>
<dbReference type="PANTHER" id="PTHR43648">
    <property type="entry name" value="ELECTRON TRANSFER FLAVOPROTEIN BETA SUBUNIT LYSINE METHYLTRANSFERASE"/>
    <property type="match status" value="1"/>
</dbReference>
<evidence type="ECO:0000256" key="1">
    <source>
        <dbReference type="ARBA" id="ARBA00009741"/>
    </source>
</evidence>
<comment type="caution">
    <text evidence="6">Lacks conserved residue(s) required for the propagation of feature annotation.</text>
</comment>
<comment type="caution">
    <text evidence="7">The sequence shown here is derived from an EMBL/GenBank/DDBJ whole genome shotgun (WGS) entry which is preliminary data.</text>
</comment>
<evidence type="ECO:0000256" key="4">
    <source>
        <dbReference type="ARBA" id="ARBA00022679"/>
    </source>
</evidence>
<dbReference type="CDD" id="cd02440">
    <property type="entry name" value="AdoMet_MTases"/>
    <property type="match status" value="1"/>
</dbReference>
<sequence length="294" mass="30990">MLCYALGAMYQITAKGPREAIEAAWDALAWADPSPAGAVDAKEDGRHAWRLDAYAEDGEDAEACKAIILDTSPSLNPVVEALEDRDWVTMSLEGLPPVEAGRFIVAGSHALAKSAPGKTPILIEAGPAFGTGHHGTTLGCLIGLEHVLKSGVPRKVLDVGTGSGVLAIAAIKAGGKRAWGTEIDRDSVRVANENAAKNQVANAFQTFETGGGMNTTIRADAPYDLVFANILFRPLVGLCPTITHLTAPGGHIILSGLLAHQEPLVRAAYTGHGLCLVKRIRKDGWASLVFRKPH</sequence>
<dbReference type="InterPro" id="IPR050078">
    <property type="entry name" value="Ribosomal_L11_MeTrfase_PrmA"/>
</dbReference>
<keyword evidence="3 6" id="KW-0489">Methyltransferase</keyword>
<keyword evidence="8" id="KW-1185">Reference proteome</keyword>
<dbReference type="SUPFAM" id="SSF53335">
    <property type="entry name" value="S-adenosyl-L-methionine-dependent methyltransferases"/>
    <property type="match status" value="1"/>
</dbReference>
<dbReference type="InterPro" id="IPR029063">
    <property type="entry name" value="SAM-dependent_MTases_sf"/>
</dbReference>
<dbReference type="Proteomes" id="UP000628854">
    <property type="component" value="Unassembled WGS sequence"/>
</dbReference>
<organism evidence="7 8">
    <name type="scientific">Henriciella pelagia</name>
    <dbReference type="NCBI Taxonomy" id="1977912"/>
    <lineage>
        <taxon>Bacteria</taxon>
        <taxon>Pseudomonadati</taxon>
        <taxon>Pseudomonadota</taxon>
        <taxon>Alphaproteobacteria</taxon>
        <taxon>Hyphomonadales</taxon>
        <taxon>Hyphomonadaceae</taxon>
        <taxon>Henriciella</taxon>
    </lineage>
</organism>
<keyword evidence="7" id="KW-0689">Ribosomal protein</keyword>
<evidence type="ECO:0000313" key="7">
    <source>
        <dbReference type="EMBL" id="GGB65843.1"/>
    </source>
</evidence>
<evidence type="ECO:0000313" key="8">
    <source>
        <dbReference type="Proteomes" id="UP000628854"/>
    </source>
</evidence>
<dbReference type="RefSeq" id="WP_233124365.1">
    <property type="nucleotide sequence ID" value="NZ_BMKF01000001.1"/>
</dbReference>
<dbReference type="GO" id="GO:0005840">
    <property type="term" value="C:ribosome"/>
    <property type="evidence" value="ECO:0007669"/>
    <property type="project" value="UniProtKB-KW"/>
</dbReference>
<evidence type="ECO:0000256" key="5">
    <source>
        <dbReference type="ARBA" id="ARBA00022691"/>
    </source>
</evidence>
<gene>
    <name evidence="6 7" type="primary">prmA</name>
    <name evidence="7" type="ORF">GCM10011503_13330</name>
</gene>
<dbReference type="InterPro" id="IPR004498">
    <property type="entry name" value="Ribosomal_PrmA_MeTrfase"/>
</dbReference>
<proteinExistence type="inferred from homology"/>
<keyword evidence="2 6" id="KW-0963">Cytoplasm</keyword>
<dbReference type="EC" id="2.1.1.-" evidence="6"/>
<keyword evidence="7" id="KW-0687">Ribonucleoprotein</keyword>
<keyword evidence="4 6" id="KW-0808">Transferase</keyword>
<dbReference type="Gene3D" id="3.40.50.150">
    <property type="entry name" value="Vaccinia Virus protein VP39"/>
    <property type="match status" value="1"/>
</dbReference>
<dbReference type="EMBL" id="BMKF01000001">
    <property type="protein sequence ID" value="GGB65843.1"/>
    <property type="molecule type" value="Genomic_DNA"/>
</dbReference>
<dbReference type="PANTHER" id="PTHR43648:SF1">
    <property type="entry name" value="ELECTRON TRANSFER FLAVOPROTEIN BETA SUBUNIT LYSINE METHYLTRANSFERASE"/>
    <property type="match status" value="1"/>
</dbReference>
<name>A0ABQ1JGJ1_9PROT</name>
<comment type="function">
    <text evidence="6">Methylates ribosomal protein L11.</text>
</comment>
<accession>A0ABQ1JGJ1</accession>
<evidence type="ECO:0000256" key="2">
    <source>
        <dbReference type="ARBA" id="ARBA00022490"/>
    </source>
</evidence>
<dbReference type="HAMAP" id="MF_00735">
    <property type="entry name" value="Methyltr_PrmA"/>
    <property type="match status" value="1"/>
</dbReference>
<comment type="similarity">
    <text evidence="1 6">Belongs to the methyltransferase superfamily. PrmA family.</text>
</comment>
<comment type="catalytic activity">
    <reaction evidence="6">
        <text>L-lysyl-[protein] + 3 S-adenosyl-L-methionine = N(6),N(6),N(6)-trimethyl-L-lysyl-[protein] + 3 S-adenosyl-L-homocysteine + 3 H(+)</text>
        <dbReference type="Rhea" id="RHEA:54192"/>
        <dbReference type="Rhea" id="RHEA-COMP:9752"/>
        <dbReference type="Rhea" id="RHEA-COMP:13826"/>
        <dbReference type="ChEBI" id="CHEBI:15378"/>
        <dbReference type="ChEBI" id="CHEBI:29969"/>
        <dbReference type="ChEBI" id="CHEBI:57856"/>
        <dbReference type="ChEBI" id="CHEBI:59789"/>
        <dbReference type="ChEBI" id="CHEBI:61961"/>
    </reaction>
</comment>
<protein>
    <recommendedName>
        <fullName evidence="6">Ribosomal protein L11 methyltransferase</fullName>
        <shortName evidence="6">L11 Mtase</shortName>
        <ecNumber evidence="6">2.1.1.-</ecNumber>
    </recommendedName>
</protein>
<evidence type="ECO:0000256" key="3">
    <source>
        <dbReference type="ARBA" id="ARBA00022603"/>
    </source>
</evidence>
<comment type="subcellular location">
    <subcellularLocation>
        <location evidence="6">Cytoplasm</location>
    </subcellularLocation>
</comment>
<dbReference type="Pfam" id="PF06325">
    <property type="entry name" value="PrmA"/>
    <property type="match status" value="1"/>
</dbReference>
<reference evidence="8" key="1">
    <citation type="journal article" date="2019" name="Int. J. Syst. Evol. Microbiol.">
        <title>The Global Catalogue of Microorganisms (GCM) 10K type strain sequencing project: providing services to taxonomists for standard genome sequencing and annotation.</title>
        <authorList>
            <consortium name="The Broad Institute Genomics Platform"/>
            <consortium name="The Broad Institute Genome Sequencing Center for Infectious Disease"/>
            <person name="Wu L."/>
            <person name="Ma J."/>
        </authorList>
    </citation>
    <scope>NUCLEOTIDE SEQUENCE [LARGE SCALE GENOMIC DNA]</scope>
    <source>
        <strain evidence="8">CGMCC 1.15928</strain>
    </source>
</reference>
<evidence type="ECO:0000256" key="6">
    <source>
        <dbReference type="HAMAP-Rule" id="MF_00735"/>
    </source>
</evidence>
<dbReference type="GO" id="GO:0032259">
    <property type="term" value="P:methylation"/>
    <property type="evidence" value="ECO:0007669"/>
    <property type="project" value="UniProtKB-KW"/>
</dbReference>
<keyword evidence="5 6" id="KW-0949">S-adenosyl-L-methionine</keyword>